<proteinExistence type="predicted"/>
<dbReference type="EMBL" id="JANHOH010000001">
    <property type="protein sequence ID" value="MCQ6957151.1"/>
    <property type="molecule type" value="Genomic_DNA"/>
</dbReference>
<comment type="caution">
    <text evidence="1">The sequence shown here is derived from an EMBL/GenBank/DDBJ whole genome shotgun (WGS) entry which is preliminary data.</text>
</comment>
<reference evidence="1 2" key="1">
    <citation type="submission" date="2022-07" db="EMBL/GenBank/DDBJ databases">
        <title>Mucilaginibacter sp. JC4.</title>
        <authorList>
            <person name="Le V."/>
            <person name="Ko S.-R."/>
            <person name="Ahn C.-Y."/>
            <person name="Oh H.-M."/>
        </authorList>
    </citation>
    <scope>NUCLEOTIDE SEQUENCE [LARGE SCALE GENOMIC DNA]</scope>
    <source>
        <strain evidence="1 2">JC4</strain>
    </source>
</reference>
<organism evidence="1 2">
    <name type="scientific">Mucilaginibacter aquariorum</name>
    <dbReference type="NCBI Taxonomy" id="2967225"/>
    <lineage>
        <taxon>Bacteria</taxon>
        <taxon>Pseudomonadati</taxon>
        <taxon>Bacteroidota</taxon>
        <taxon>Sphingobacteriia</taxon>
        <taxon>Sphingobacteriales</taxon>
        <taxon>Sphingobacteriaceae</taxon>
        <taxon>Mucilaginibacter</taxon>
    </lineage>
</organism>
<name>A0ABT1SXS2_9SPHI</name>
<protein>
    <submittedName>
        <fullName evidence="1">Uncharacterized protein</fullName>
    </submittedName>
</protein>
<evidence type="ECO:0000313" key="1">
    <source>
        <dbReference type="EMBL" id="MCQ6957151.1"/>
    </source>
</evidence>
<keyword evidence="2" id="KW-1185">Reference proteome</keyword>
<evidence type="ECO:0000313" key="2">
    <source>
        <dbReference type="Proteomes" id="UP001204376"/>
    </source>
</evidence>
<dbReference type="Proteomes" id="UP001204376">
    <property type="component" value="Unassembled WGS sequence"/>
</dbReference>
<dbReference type="RefSeq" id="WP_256537360.1">
    <property type="nucleotide sequence ID" value="NZ_JANHOH010000001.1"/>
</dbReference>
<accession>A0ABT1SXS2</accession>
<sequence length="124" mass="14450">MQRSPSELVESINTLKSNLWFCHPYDCFGHDNRIKIQAMLEVIQMDRSKVWINSKYLNADELMEKNPDNTMWRAAMDARNWLDGEFELEELLFSERENSENLEMLSDANTQHPGWLAAAITAAQ</sequence>
<gene>
    <name evidence="1" type="ORF">NPE20_04245</name>
</gene>